<dbReference type="InterPro" id="IPR011256">
    <property type="entry name" value="Reg_factor_effector_dom_sf"/>
</dbReference>
<dbReference type="AlphaFoldDB" id="K2QJL2"/>
<dbReference type="OrthoDB" id="9807923at2"/>
<sequence>MRILKYLIFLLLISTIGLAIYVAIQPDDYKIIKTRVIKAPQSLIRSYVGDFTKWKHWGVWNLKDPEMDISYGDRFKGDSASCSWSSKIYGSGSITTTYFSNDSISQEVHYQKPHRDTARRFWAFNPTANGEGVIVTSGVEGSFSFTDKLLALVDRSREQNYASDYSKGLHNLDSVIAQNMKRYSIDILGPTQYGGGFYLYQTVSSKFNELNPTTKRIFVEVGAFMEHNGITPLGNPFVKYIERDIAERTAIISAAIPVSDRIITPKGSSVLCSYIPAGRYYKATLFGDYSNAKEAWAKTREHLVKNGYTIDTQRDEMEIYTKRPDNYPNPADLETNIYIPILGTD</sequence>
<dbReference type="InterPro" id="IPR010499">
    <property type="entry name" value="AraC_E-bd"/>
</dbReference>
<dbReference type="SMART" id="SM00871">
    <property type="entry name" value="AraC_E_bind"/>
    <property type="match status" value="1"/>
</dbReference>
<dbReference type="InterPro" id="IPR029442">
    <property type="entry name" value="GyrI-like"/>
</dbReference>
<gene>
    <name evidence="3" type="ORF">I215_09968</name>
</gene>
<name>K2QJL2_9FLAO</name>
<evidence type="ECO:0000313" key="4">
    <source>
        <dbReference type="Proteomes" id="UP000007364"/>
    </source>
</evidence>
<evidence type="ECO:0000313" key="3">
    <source>
        <dbReference type="EMBL" id="EKF54887.1"/>
    </source>
</evidence>
<dbReference type="STRING" id="555500.I215_09968"/>
<dbReference type="Proteomes" id="UP000007364">
    <property type="component" value="Unassembled WGS sequence"/>
</dbReference>
<dbReference type="Gene3D" id="3.20.80.10">
    <property type="entry name" value="Regulatory factor, effector binding domain"/>
    <property type="match status" value="1"/>
</dbReference>
<keyword evidence="4" id="KW-1185">Reference proteome</keyword>
<reference evidence="3 4" key="1">
    <citation type="journal article" date="2012" name="J. Bacteriol.">
        <title>Genome Sequence of Galbibacter marinum Type Strain ck-I2-15.</title>
        <authorList>
            <person name="Lai Q."/>
            <person name="Li C."/>
            <person name="Shao Z."/>
        </authorList>
    </citation>
    <scope>NUCLEOTIDE SEQUENCE [LARGE SCALE GENOMIC DNA]</scope>
    <source>
        <strain evidence="4">ck-I2-15</strain>
    </source>
</reference>
<keyword evidence="1" id="KW-0472">Membrane</keyword>
<proteinExistence type="predicted"/>
<keyword evidence="1" id="KW-0812">Transmembrane</keyword>
<comment type="caution">
    <text evidence="3">The sequence shown here is derived from an EMBL/GenBank/DDBJ whole genome shotgun (WGS) entry which is preliminary data.</text>
</comment>
<protein>
    <submittedName>
        <fullName evidence="3">Transcriptional activator</fullName>
    </submittedName>
</protein>
<evidence type="ECO:0000256" key="1">
    <source>
        <dbReference type="SAM" id="Phobius"/>
    </source>
</evidence>
<evidence type="ECO:0000259" key="2">
    <source>
        <dbReference type="SMART" id="SM00871"/>
    </source>
</evidence>
<feature type="transmembrane region" description="Helical" evidence="1">
    <location>
        <begin position="6"/>
        <end position="24"/>
    </location>
</feature>
<keyword evidence="1" id="KW-1133">Transmembrane helix</keyword>
<dbReference type="SUPFAM" id="SSF55136">
    <property type="entry name" value="Probable bacterial effector-binding domain"/>
    <property type="match status" value="1"/>
</dbReference>
<dbReference type="Pfam" id="PF06445">
    <property type="entry name" value="GyrI-like"/>
    <property type="match status" value="1"/>
</dbReference>
<dbReference type="eggNOG" id="COG4978">
    <property type="taxonomic scope" value="Bacteria"/>
</dbReference>
<accession>K2QJL2</accession>
<dbReference type="RefSeq" id="WP_008991836.1">
    <property type="nucleotide sequence ID" value="NZ_AMSG01000013.1"/>
</dbReference>
<organism evidence="3 4">
    <name type="scientific">Galbibacter marinus</name>
    <dbReference type="NCBI Taxonomy" id="555500"/>
    <lineage>
        <taxon>Bacteria</taxon>
        <taxon>Pseudomonadati</taxon>
        <taxon>Bacteroidota</taxon>
        <taxon>Flavobacteriia</taxon>
        <taxon>Flavobacteriales</taxon>
        <taxon>Flavobacteriaceae</taxon>
        <taxon>Galbibacter</taxon>
    </lineage>
</organism>
<feature type="domain" description="AraC effector-binding" evidence="2">
    <location>
        <begin position="181"/>
        <end position="342"/>
    </location>
</feature>
<dbReference type="EMBL" id="AMSG01000013">
    <property type="protein sequence ID" value="EKF54887.1"/>
    <property type="molecule type" value="Genomic_DNA"/>
</dbReference>